<evidence type="ECO:0000313" key="3">
    <source>
        <dbReference type="Proteomes" id="UP000618733"/>
    </source>
</evidence>
<organism evidence="2 3">
    <name type="scientific">Leucobacter edaphi</name>
    <dbReference type="NCBI Taxonomy" id="2796472"/>
    <lineage>
        <taxon>Bacteria</taxon>
        <taxon>Bacillati</taxon>
        <taxon>Actinomycetota</taxon>
        <taxon>Actinomycetes</taxon>
        <taxon>Micrococcales</taxon>
        <taxon>Microbacteriaceae</taxon>
        <taxon>Leucobacter</taxon>
    </lineage>
</organism>
<name>A0A934UXH4_9MICO</name>
<dbReference type="RefSeq" id="WP_200131122.1">
    <property type="nucleotide sequence ID" value="NZ_JAEHOI010000002.1"/>
</dbReference>
<keyword evidence="3" id="KW-1185">Reference proteome</keyword>
<dbReference type="InterPro" id="IPR018959">
    <property type="entry name" value="DUF1989"/>
</dbReference>
<dbReference type="Pfam" id="PF09347">
    <property type="entry name" value="DUF1989"/>
    <property type="match status" value="1"/>
</dbReference>
<reference evidence="2" key="1">
    <citation type="submission" date="2020-12" db="EMBL/GenBank/DDBJ databases">
        <title>Leucobacter sp. CAS2, isolated from Chromium sludge.</title>
        <authorList>
            <person name="Xu Z."/>
        </authorList>
    </citation>
    <scope>NUCLEOTIDE SEQUENCE</scope>
    <source>
        <strain evidence="2">CSA2</strain>
    </source>
</reference>
<dbReference type="AlphaFoldDB" id="A0A934UXH4"/>
<accession>A0A934UXH4</accession>
<dbReference type="PANTHER" id="PTHR31527:SF0">
    <property type="entry name" value="RE64534P"/>
    <property type="match status" value="1"/>
</dbReference>
<dbReference type="EMBL" id="JAEHOI010000002">
    <property type="protein sequence ID" value="MBK0420917.1"/>
    <property type="molecule type" value="Genomic_DNA"/>
</dbReference>
<dbReference type="Proteomes" id="UP000618733">
    <property type="component" value="Unassembled WGS sequence"/>
</dbReference>
<gene>
    <name evidence="2" type="ORF">JD292_02325</name>
</gene>
<evidence type="ECO:0000313" key="2">
    <source>
        <dbReference type="EMBL" id="MBK0420917.1"/>
    </source>
</evidence>
<comment type="caution">
    <text evidence="2">The sequence shown here is derived from an EMBL/GenBank/DDBJ whole genome shotgun (WGS) entry which is preliminary data.</text>
</comment>
<proteinExistence type="predicted"/>
<protein>
    <submittedName>
        <fullName evidence="2">DUF1989 domain-containing protein</fullName>
    </submittedName>
</protein>
<evidence type="ECO:0000259" key="1">
    <source>
        <dbReference type="Pfam" id="PF09347"/>
    </source>
</evidence>
<feature type="domain" description="DUF1989" evidence="1">
    <location>
        <begin position="45"/>
        <end position="219"/>
    </location>
</feature>
<sequence length="284" mass="31875">MTEETTRVAALTEAAYKGPALEVDREFYGRIGEDTTGRTLVESFEIPIRSGVAWEVPAGHVCRLLTVDGPQVGDLNIWNRHNPRERFWAARTRQLQAAHVTRFDRLWSTLPYLRPLVTITGDTLESYGVDSEGGRVHDTLGTRCDPYVNRMLTGEDFDYHCHSNLTRAVRPFGLTEFDVHDVLNVFQCTGLNDEDKYFMKTCPAQVGDYFEMFAEMDVLMALSTCPGGDLSVPMWGDGAHDPVEVCRPIGVEIYRIDDALLAGWSTPSLPEYAGGHALQERPWS</sequence>
<dbReference type="PANTHER" id="PTHR31527">
    <property type="entry name" value="RE64534P"/>
    <property type="match status" value="1"/>
</dbReference>